<evidence type="ECO:0000256" key="1">
    <source>
        <dbReference type="SAM" id="MobiDB-lite"/>
    </source>
</evidence>
<protein>
    <submittedName>
        <fullName evidence="2">4007_t:CDS:1</fullName>
    </submittedName>
</protein>
<dbReference type="EMBL" id="CAJVPP010004526">
    <property type="protein sequence ID" value="CAG8651435.1"/>
    <property type="molecule type" value="Genomic_DNA"/>
</dbReference>
<organism evidence="2 3">
    <name type="scientific">Funneliformis mosseae</name>
    <name type="common">Endomycorrhizal fungus</name>
    <name type="synonym">Glomus mosseae</name>
    <dbReference type="NCBI Taxonomy" id="27381"/>
    <lineage>
        <taxon>Eukaryota</taxon>
        <taxon>Fungi</taxon>
        <taxon>Fungi incertae sedis</taxon>
        <taxon>Mucoromycota</taxon>
        <taxon>Glomeromycotina</taxon>
        <taxon>Glomeromycetes</taxon>
        <taxon>Glomerales</taxon>
        <taxon>Glomeraceae</taxon>
        <taxon>Funneliformis</taxon>
    </lineage>
</organism>
<sequence length="114" mass="13074">MFEANETSEQRKKRLARERKSKSRKKQKNDNTEEIEIIKASCTSPILMMCCANGKIHLPPLLQPPPYILDLYTSSASNADSFFYHRIGQLLPDEGHSPTFAQLYIYDTAHESQN</sequence>
<reference evidence="2" key="1">
    <citation type="submission" date="2021-06" db="EMBL/GenBank/DDBJ databases">
        <authorList>
            <person name="Kallberg Y."/>
            <person name="Tangrot J."/>
            <person name="Rosling A."/>
        </authorList>
    </citation>
    <scope>NUCLEOTIDE SEQUENCE</scope>
    <source>
        <strain evidence="2">87-6 pot B 2015</strain>
    </source>
</reference>
<dbReference type="Proteomes" id="UP000789375">
    <property type="component" value="Unassembled WGS sequence"/>
</dbReference>
<name>A0A9N9DX96_FUNMO</name>
<accession>A0A9N9DX96</accession>
<feature type="compositionally biased region" description="Basic residues" evidence="1">
    <location>
        <begin position="11"/>
        <end position="27"/>
    </location>
</feature>
<comment type="caution">
    <text evidence="2">The sequence shown here is derived from an EMBL/GenBank/DDBJ whole genome shotgun (WGS) entry which is preliminary data.</text>
</comment>
<gene>
    <name evidence="2" type="ORF">FMOSSE_LOCUS11499</name>
</gene>
<keyword evidence="3" id="KW-1185">Reference proteome</keyword>
<proteinExistence type="predicted"/>
<evidence type="ECO:0000313" key="2">
    <source>
        <dbReference type="EMBL" id="CAG8651435.1"/>
    </source>
</evidence>
<evidence type="ECO:0000313" key="3">
    <source>
        <dbReference type="Proteomes" id="UP000789375"/>
    </source>
</evidence>
<feature type="region of interest" description="Disordered" evidence="1">
    <location>
        <begin position="1"/>
        <end position="32"/>
    </location>
</feature>
<dbReference type="AlphaFoldDB" id="A0A9N9DX96"/>